<dbReference type="Proteomes" id="UP000515800">
    <property type="component" value="Chromosome"/>
</dbReference>
<dbReference type="Gene3D" id="3.40.390.10">
    <property type="entry name" value="Collagenase (Catalytic Domain)"/>
    <property type="match status" value="1"/>
</dbReference>
<dbReference type="SUPFAM" id="SSF55486">
    <property type="entry name" value="Metalloproteases ('zincins'), catalytic domain"/>
    <property type="match status" value="1"/>
</dbReference>
<protein>
    <recommendedName>
        <fullName evidence="3">Peptidase M10 metallopeptidase domain-containing protein</fullName>
    </recommendedName>
</protein>
<dbReference type="AlphaFoldDB" id="A0A7G9T5C2"/>
<dbReference type="InterPro" id="IPR024079">
    <property type="entry name" value="MetalloPept_cat_dom_sf"/>
</dbReference>
<dbReference type="GO" id="GO:0008237">
    <property type="term" value="F:metallopeptidase activity"/>
    <property type="evidence" value="ECO:0007669"/>
    <property type="project" value="InterPro"/>
</dbReference>
<reference evidence="1 2" key="1">
    <citation type="submission" date="2020-08" db="EMBL/GenBank/DDBJ databases">
        <title>Genome sequence of Weissella diestrammenae KACC 16890T.</title>
        <authorList>
            <person name="Hyun D.-W."/>
            <person name="Bae J.-W."/>
        </authorList>
    </citation>
    <scope>NUCLEOTIDE SEQUENCE [LARGE SCALE GENOMIC DNA]</scope>
    <source>
        <strain evidence="1 2">KACC 16890</strain>
    </source>
</reference>
<dbReference type="EMBL" id="CP060724">
    <property type="protein sequence ID" value="QNN75297.1"/>
    <property type="molecule type" value="Genomic_DNA"/>
</dbReference>
<evidence type="ECO:0008006" key="3">
    <source>
        <dbReference type="Google" id="ProtNLM"/>
    </source>
</evidence>
<accession>A0A7G9T5C2</accession>
<dbReference type="KEGG" id="wdi:H9L19_08025"/>
<organism evidence="1 2">
    <name type="scientific">Weissella diestrammenae</name>
    <dbReference type="NCBI Taxonomy" id="1162633"/>
    <lineage>
        <taxon>Bacteria</taxon>
        <taxon>Bacillati</taxon>
        <taxon>Bacillota</taxon>
        <taxon>Bacilli</taxon>
        <taxon>Lactobacillales</taxon>
        <taxon>Lactobacillaceae</taxon>
        <taxon>Weissella</taxon>
    </lineage>
</organism>
<keyword evidence="2" id="KW-1185">Reference proteome</keyword>
<evidence type="ECO:0000313" key="2">
    <source>
        <dbReference type="Proteomes" id="UP000515800"/>
    </source>
</evidence>
<sequence>MATDHVLVQIDANGGRGPIQTFLGEDGILQIHTQSRIITEEVVRAAANLWNTIAGAEIIKYVVDPALSDEIIHDLPSIEGSTTLMGQTYNGEGIVCYPDNFHLENLSESNRNNQLVALAAHEMGHAIGIAHLGGGRVGNNAGESEPPYFGHEFMSTWTVEMNPVGVTSTLIDAAVLALVAHGWEKPRSVAEWAISGINKDSSVTSNDLSIDSITNTIPWGYAVDQISHTIQDNEPLYKKVKKNFNVYNPKINIDDVFAKHYFYRSDQIDVIGTTGSLNLIDELVLIERTYESADGYFINKVNIDNQIYYIFNDAFE</sequence>
<dbReference type="RefSeq" id="WP_187529131.1">
    <property type="nucleotide sequence ID" value="NZ_CP060724.1"/>
</dbReference>
<name>A0A7G9T5C2_9LACO</name>
<evidence type="ECO:0000313" key="1">
    <source>
        <dbReference type="EMBL" id="QNN75297.1"/>
    </source>
</evidence>
<gene>
    <name evidence="1" type="ORF">H9L19_08025</name>
</gene>
<proteinExistence type="predicted"/>